<feature type="region of interest" description="Disordered" evidence="1">
    <location>
        <begin position="563"/>
        <end position="589"/>
    </location>
</feature>
<evidence type="ECO:0000313" key="2">
    <source>
        <dbReference type="EMBL" id="CAH1430117.1"/>
    </source>
</evidence>
<dbReference type="PANTHER" id="PTHR37198">
    <property type="entry name" value="NUCLEOLIN"/>
    <property type="match status" value="1"/>
</dbReference>
<feature type="compositionally biased region" description="Acidic residues" evidence="1">
    <location>
        <begin position="348"/>
        <end position="365"/>
    </location>
</feature>
<dbReference type="PANTHER" id="PTHR37198:SF1">
    <property type="entry name" value="NUCLEOLIN"/>
    <property type="match status" value="1"/>
</dbReference>
<gene>
    <name evidence="2" type="ORF">LVIROSA_LOCUS16921</name>
</gene>
<evidence type="ECO:0000313" key="3">
    <source>
        <dbReference type="Proteomes" id="UP001157418"/>
    </source>
</evidence>
<feature type="region of interest" description="Disordered" evidence="1">
    <location>
        <begin position="187"/>
        <end position="423"/>
    </location>
</feature>
<reference evidence="2 3" key="1">
    <citation type="submission" date="2022-01" db="EMBL/GenBank/DDBJ databases">
        <authorList>
            <person name="Xiong W."/>
            <person name="Schranz E."/>
        </authorList>
    </citation>
    <scope>NUCLEOTIDE SEQUENCE [LARGE SCALE GENOMIC DNA]</scope>
</reference>
<proteinExistence type="predicted"/>
<dbReference type="AlphaFoldDB" id="A0AAU9MUC1"/>
<feature type="compositionally biased region" description="Polar residues" evidence="1">
    <location>
        <begin position="335"/>
        <end position="345"/>
    </location>
</feature>
<name>A0AAU9MUC1_9ASTR</name>
<sequence>METPVTFSLHSTIPSSLLSTRVFSFRNLINSHFLQNPICSFFLSPTHTSLSAFFVIAARLRINVTQVWEKNNRVIVSYSMEDQDPDPESEWAIQEYSPSKEGETTMVKWILNKGYSIGKKMVVTGIVMSSAPLVLPPLLVFSAMGVAFSVPFGLVYASYACTNTLMNKLFPAPASASPLLLEYYPDEDEDEEEVDSKFDLHEGGDDYTNENEEGELRKENVTQEEEEARIWETEEGTESPNGCEQEVEALATNEDGDVDEKGYYTDDEEKGEDGPENVVQVEYHDLMEENEDEKEREDEDDVLQREYDIEVEEREQMEDINEGIEMADDEHKQTQEVSTTNSSGEDAQGYEEDDGEYLEGTDDSLQEERNKEEVNKDETEEIVKGSTGLLEKLRDEGKIDGHESSASSNEVFEENKDDVEMIEPQPVIVKEIVKDGSKNEEMHRVVILAEGNEENNFNSREVEELDLVAREVVGDTRKEESDAKATRENMEKTSNDGSEDAILKTNKKHLVHSDEDAREIGDESGLDLFDKRNTSIDFEILEGGNELKKNTVDDNEDVMSLPGFRHAPLDSDNVKVTSKTDRKTPSREDVLEDEKIWEKIGAMRAIVGYKAPSEATFMEELKALYVFTGVEPPASFKGDSDSDRDEVNAKLKFLMSIVGVK</sequence>
<feature type="compositionally biased region" description="Basic and acidic residues" evidence="1">
    <location>
        <begin position="473"/>
        <end position="494"/>
    </location>
</feature>
<evidence type="ECO:0000256" key="1">
    <source>
        <dbReference type="SAM" id="MobiDB-lite"/>
    </source>
</evidence>
<feature type="compositionally biased region" description="Acidic residues" evidence="1">
    <location>
        <begin position="265"/>
        <end position="275"/>
    </location>
</feature>
<organism evidence="2 3">
    <name type="scientific">Lactuca virosa</name>
    <dbReference type="NCBI Taxonomy" id="75947"/>
    <lineage>
        <taxon>Eukaryota</taxon>
        <taxon>Viridiplantae</taxon>
        <taxon>Streptophyta</taxon>
        <taxon>Embryophyta</taxon>
        <taxon>Tracheophyta</taxon>
        <taxon>Spermatophyta</taxon>
        <taxon>Magnoliopsida</taxon>
        <taxon>eudicotyledons</taxon>
        <taxon>Gunneridae</taxon>
        <taxon>Pentapetalae</taxon>
        <taxon>asterids</taxon>
        <taxon>campanulids</taxon>
        <taxon>Asterales</taxon>
        <taxon>Asteraceae</taxon>
        <taxon>Cichorioideae</taxon>
        <taxon>Cichorieae</taxon>
        <taxon>Lactucinae</taxon>
        <taxon>Lactuca</taxon>
    </lineage>
</organism>
<feature type="compositionally biased region" description="Basic and acidic residues" evidence="1">
    <location>
        <begin position="366"/>
        <end position="383"/>
    </location>
</feature>
<protein>
    <submittedName>
        <fullName evidence="2">Uncharacterized protein</fullName>
    </submittedName>
</protein>
<feature type="region of interest" description="Disordered" evidence="1">
    <location>
        <begin position="473"/>
        <end position="502"/>
    </location>
</feature>
<feature type="compositionally biased region" description="Acidic residues" evidence="1">
    <location>
        <begin position="411"/>
        <end position="421"/>
    </location>
</feature>
<dbReference type="Proteomes" id="UP001157418">
    <property type="component" value="Unassembled WGS sequence"/>
</dbReference>
<feature type="compositionally biased region" description="Acidic residues" evidence="1">
    <location>
        <begin position="309"/>
        <end position="328"/>
    </location>
</feature>
<feature type="compositionally biased region" description="Basic and acidic residues" evidence="1">
    <location>
        <begin position="567"/>
        <end position="589"/>
    </location>
</feature>
<dbReference type="EMBL" id="CAKMRJ010003334">
    <property type="protein sequence ID" value="CAH1430117.1"/>
    <property type="molecule type" value="Genomic_DNA"/>
</dbReference>
<keyword evidence="3" id="KW-1185">Reference proteome</keyword>
<feature type="compositionally biased region" description="Basic and acidic residues" evidence="1">
    <location>
        <begin position="391"/>
        <end position="403"/>
    </location>
</feature>
<comment type="caution">
    <text evidence="2">The sequence shown here is derived from an EMBL/GenBank/DDBJ whole genome shotgun (WGS) entry which is preliminary data.</text>
</comment>
<feature type="compositionally biased region" description="Acidic residues" evidence="1">
    <location>
        <begin position="288"/>
        <end position="301"/>
    </location>
</feature>
<feature type="compositionally biased region" description="Acidic residues" evidence="1">
    <location>
        <begin position="222"/>
        <end position="237"/>
    </location>
</feature>
<accession>A0AAU9MUC1</accession>
<feature type="compositionally biased region" description="Basic and acidic residues" evidence="1">
    <location>
        <begin position="195"/>
        <end position="204"/>
    </location>
</feature>